<protein>
    <recommendedName>
        <fullName evidence="2">DNA topoisomerase (ATP-hydrolyzing)</fullName>
        <ecNumber evidence="2">5.6.2.2</ecNumber>
    </recommendedName>
</protein>
<dbReference type="Proteomes" id="UP001596113">
    <property type="component" value="Unassembled WGS sequence"/>
</dbReference>
<dbReference type="InterPro" id="IPR035516">
    <property type="entry name" value="Gyrase/topoIV_suA_C"/>
</dbReference>
<evidence type="ECO:0000256" key="5">
    <source>
        <dbReference type="ARBA" id="ARBA00023125"/>
    </source>
</evidence>
<dbReference type="InterPro" id="IPR013760">
    <property type="entry name" value="Topo_IIA-like_dom_sf"/>
</dbReference>
<dbReference type="Gene3D" id="3.30.1360.40">
    <property type="match status" value="1"/>
</dbReference>
<dbReference type="Gene3D" id="1.10.268.10">
    <property type="entry name" value="Topoisomerase, domain 3"/>
    <property type="match status" value="1"/>
</dbReference>
<accession>A0ABW0HRJ5</accession>
<dbReference type="SMART" id="SM00434">
    <property type="entry name" value="TOP4c"/>
    <property type="match status" value="1"/>
</dbReference>
<evidence type="ECO:0000313" key="10">
    <source>
        <dbReference type="EMBL" id="MFC5403739.1"/>
    </source>
</evidence>
<reference evidence="11" key="1">
    <citation type="journal article" date="2019" name="Int. J. Syst. Evol. Microbiol.">
        <title>The Global Catalogue of Microorganisms (GCM) 10K type strain sequencing project: providing services to taxonomists for standard genome sequencing and annotation.</title>
        <authorList>
            <consortium name="The Broad Institute Genomics Platform"/>
            <consortium name="The Broad Institute Genome Sequencing Center for Infectious Disease"/>
            <person name="Wu L."/>
            <person name="Ma J."/>
        </authorList>
    </citation>
    <scope>NUCLEOTIDE SEQUENCE [LARGE SCALE GENOMIC DNA]</scope>
    <source>
        <strain evidence="11">CGMCC 1.18575</strain>
    </source>
</reference>
<keyword evidence="4 8" id="KW-0799">Topoisomerase</keyword>
<keyword evidence="7 8" id="KW-0413">Isomerase</keyword>
<evidence type="ECO:0000256" key="7">
    <source>
        <dbReference type="ARBA" id="ARBA00023235"/>
    </source>
</evidence>
<evidence type="ECO:0000313" key="11">
    <source>
        <dbReference type="Proteomes" id="UP001596113"/>
    </source>
</evidence>
<evidence type="ECO:0000256" key="6">
    <source>
        <dbReference type="ARBA" id="ARBA00023136"/>
    </source>
</evidence>
<dbReference type="PANTHER" id="PTHR43493">
    <property type="entry name" value="DNA GYRASE/TOPOISOMERASE SUBUNIT A"/>
    <property type="match status" value="1"/>
</dbReference>
<name>A0ABW0HRJ5_9BACL</name>
<dbReference type="InterPro" id="IPR002205">
    <property type="entry name" value="Topo_IIA_dom_A"/>
</dbReference>
<feature type="domain" description="Topo IIA-type catalytic" evidence="9">
    <location>
        <begin position="33"/>
        <end position="497"/>
    </location>
</feature>
<dbReference type="PROSITE" id="PS52040">
    <property type="entry name" value="TOPO_IIA"/>
    <property type="match status" value="1"/>
</dbReference>
<dbReference type="Pfam" id="PF00521">
    <property type="entry name" value="DNA_topoisoIV"/>
    <property type="match status" value="1"/>
</dbReference>
<dbReference type="Pfam" id="PF03989">
    <property type="entry name" value="DNA_gyraseA_C"/>
    <property type="match status" value="5"/>
</dbReference>
<dbReference type="PANTHER" id="PTHR43493:SF9">
    <property type="entry name" value="DNA TOPOISOMERASE 4 SUBUNIT A"/>
    <property type="match status" value="1"/>
</dbReference>
<dbReference type="InterPro" id="IPR050220">
    <property type="entry name" value="Type_II_DNA_Topoisomerases"/>
</dbReference>
<keyword evidence="5 8" id="KW-0238">DNA-binding</keyword>
<dbReference type="SUPFAM" id="SSF56719">
    <property type="entry name" value="Type II DNA topoisomerase"/>
    <property type="match status" value="1"/>
</dbReference>
<keyword evidence="11" id="KW-1185">Reference proteome</keyword>
<dbReference type="Gene3D" id="2.120.10.90">
    <property type="entry name" value="DNA gyrase/topoisomerase IV, subunit A, C-terminal"/>
    <property type="match status" value="1"/>
</dbReference>
<dbReference type="SUPFAM" id="SSF101904">
    <property type="entry name" value="GyrA/ParC C-terminal domain-like"/>
    <property type="match status" value="1"/>
</dbReference>
<keyword evidence="6" id="KW-0472">Membrane</keyword>
<evidence type="ECO:0000256" key="3">
    <source>
        <dbReference type="ARBA" id="ARBA00022475"/>
    </source>
</evidence>
<comment type="caution">
    <text evidence="10">The sequence shown here is derived from an EMBL/GenBank/DDBJ whole genome shotgun (WGS) entry which is preliminary data.</text>
</comment>
<dbReference type="InterPro" id="IPR006691">
    <property type="entry name" value="GyrA/parC_rep"/>
</dbReference>
<evidence type="ECO:0000256" key="8">
    <source>
        <dbReference type="PROSITE-ProRule" id="PRU01384"/>
    </source>
</evidence>
<gene>
    <name evidence="10" type="primary">gyrA</name>
    <name evidence="10" type="ORF">ACFPOF_13425</name>
</gene>
<dbReference type="EC" id="5.6.2.2" evidence="2"/>
<sequence length="827" mass="91435">MSLLEQFLPAFLEEVVGDRFGRYSKYIIQDRAIPDVRDGLKPVQRRILYAMYDSSNTPDKPYRKSAKTVGDVMGNYHPHGDSSIYEGMVRMAQPWKMAHPLVDGHGNWGSMDDDPPAAMRYTEARLSTIAMELLRDIEKRTVQFKDNFDNTAKEPVVLPARYPNLLVNGVSGISAGFATEIPTHNLREIIDACIALMSKPELTVPELMEIVRGPDFPTGGTIMGGDGIREAYETGKGKIYVRSKTAIEDLKGGKQQIVITEIPYQVVKAKLVNAIDNLRMEKKVEGIAEVRDESGRNGLRIVVELKKEADAEGILAFLLKKTDLQTAYNFNMVAIVNKAPRQLGIKSILEAYVDHQKEVVTNRTQYDLEKAEDRAHVLEGLVKALNLLDQVIETIKASKNRQDAQNNLVAKFGFSERQADAILTLQLYRLTNLEITSLEKEHADALKKIALYRSILDNPKKLLGVIKDELTEIRDKYGIDRRSVIQGEVEEIKVNLEVTVPAEDVLVTLSREGYVKRTSLLSFTRSGGELGSAGVKEGDVIRWSMGLNTLESLLLFTQKGYYYMLPVHQIPEFKWKDTGTAIVNVLPLAKEDRLVGIVPVKGADFTAPEGGSSVEGDGGTTLVFVTRRGQVKRTSLVDYATNRSTAIAACKVADGDEIVSVFRSETPEDLLLVTEQGMSIRFNLGEVSLQGRVAGGVRGITLKDGDLVAGAMPVAGDEGEVLVLSDYGYAKRSLLLDYPQQGRGGKGIQTFEFKEGKWVRPNGTRLIAAFHVKEAATLLTLTTSGAVSEFVSEQAPVDDRRSPGKLMTVVDRSDLLSEAFRKPLLQQ</sequence>
<dbReference type="NCBIfam" id="NF004044">
    <property type="entry name" value="PRK05561.1"/>
    <property type="match status" value="1"/>
</dbReference>
<comment type="catalytic activity">
    <reaction evidence="1 8">
        <text>ATP-dependent breakage, passage and rejoining of double-stranded DNA.</text>
        <dbReference type="EC" id="5.6.2.2"/>
    </reaction>
</comment>
<evidence type="ECO:0000259" key="9">
    <source>
        <dbReference type="PROSITE" id="PS52040"/>
    </source>
</evidence>
<feature type="active site" description="O-(5'-phospho-DNA)-tyrosine intermediate" evidence="8">
    <location>
        <position position="121"/>
    </location>
</feature>
<keyword evidence="3" id="KW-1003">Cell membrane</keyword>
<dbReference type="RefSeq" id="WP_378133391.1">
    <property type="nucleotide sequence ID" value="NZ_JBHSMI010000025.1"/>
</dbReference>
<evidence type="ECO:0000256" key="1">
    <source>
        <dbReference type="ARBA" id="ARBA00000185"/>
    </source>
</evidence>
<dbReference type="Gene3D" id="3.90.199.10">
    <property type="entry name" value="Topoisomerase II, domain 5"/>
    <property type="match status" value="1"/>
</dbReference>
<dbReference type="CDD" id="cd00187">
    <property type="entry name" value="TOP4c"/>
    <property type="match status" value="1"/>
</dbReference>
<evidence type="ECO:0000256" key="4">
    <source>
        <dbReference type="ARBA" id="ARBA00023029"/>
    </source>
</evidence>
<dbReference type="InterPro" id="IPR013758">
    <property type="entry name" value="Topo_IIA_A/C_ab"/>
</dbReference>
<dbReference type="NCBIfam" id="TIGR01061">
    <property type="entry name" value="parC_Gpos"/>
    <property type="match status" value="1"/>
</dbReference>
<dbReference type="NCBIfam" id="NF004043">
    <property type="entry name" value="PRK05560.1"/>
    <property type="match status" value="1"/>
</dbReference>
<evidence type="ECO:0000256" key="2">
    <source>
        <dbReference type="ARBA" id="ARBA00012895"/>
    </source>
</evidence>
<dbReference type="InterPro" id="IPR005741">
    <property type="entry name" value="TopoIV_A_Gpos"/>
</dbReference>
<organism evidence="10 11">
    <name type="scientific">Cohnella soli</name>
    <dbReference type="NCBI Taxonomy" id="425005"/>
    <lineage>
        <taxon>Bacteria</taxon>
        <taxon>Bacillati</taxon>
        <taxon>Bacillota</taxon>
        <taxon>Bacilli</taxon>
        <taxon>Bacillales</taxon>
        <taxon>Paenibacillaceae</taxon>
        <taxon>Cohnella</taxon>
    </lineage>
</organism>
<proteinExistence type="predicted"/>
<dbReference type="NCBIfam" id="TIGR01063">
    <property type="entry name" value="gyrA"/>
    <property type="match status" value="1"/>
</dbReference>
<dbReference type="GO" id="GO:0003918">
    <property type="term" value="F:DNA topoisomerase type II (double strand cut, ATP-hydrolyzing) activity"/>
    <property type="evidence" value="ECO:0007669"/>
    <property type="project" value="UniProtKB-EC"/>
</dbReference>
<dbReference type="EMBL" id="JBHSMI010000025">
    <property type="protein sequence ID" value="MFC5403739.1"/>
    <property type="molecule type" value="Genomic_DNA"/>
</dbReference>
<dbReference type="InterPro" id="IPR013757">
    <property type="entry name" value="Topo_IIA_A_a_sf"/>
</dbReference>